<name>A0ABM3K0B3_BACDO</name>
<dbReference type="RefSeq" id="XP_049314900.1">
    <property type="nucleotide sequence ID" value="XM_049458943.1"/>
</dbReference>
<dbReference type="GeneID" id="105225287"/>
<protein>
    <submittedName>
        <fullName evidence="6">Calcium-binding protein E63-1 isoform X1</fullName>
    </submittedName>
</protein>
<keyword evidence="2" id="KW-0106">Calcium</keyword>
<keyword evidence="1" id="KW-0677">Repeat</keyword>
<dbReference type="PROSITE" id="PS00018">
    <property type="entry name" value="EF_HAND_1"/>
    <property type="match status" value="3"/>
</dbReference>
<proteinExistence type="predicted"/>
<dbReference type="InterPro" id="IPR050145">
    <property type="entry name" value="Centrin_CML-like"/>
</dbReference>
<feature type="region of interest" description="Disordered" evidence="3">
    <location>
        <begin position="108"/>
        <end position="129"/>
    </location>
</feature>
<evidence type="ECO:0000256" key="2">
    <source>
        <dbReference type="ARBA" id="ARBA00022837"/>
    </source>
</evidence>
<evidence type="ECO:0000313" key="6">
    <source>
        <dbReference type="RefSeq" id="XP_049314900.1"/>
    </source>
</evidence>
<dbReference type="SMART" id="SM00054">
    <property type="entry name" value="EFh"/>
    <property type="match status" value="4"/>
</dbReference>
<dbReference type="Proteomes" id="UP001652620">
    <property type="component" value="Chromosome 5"/>
</dbReference>
<evidence type="ECO:0000313" key="5">
    <source>
        <dbReference type="Proteomes" id="UP001652620"/>
    </source>
</evidence>
<feature type="domain" description="EF-hand" evidence="4">
    <location>
        <begin position="165"/>
        <end position="195"/>
    </location>
</feature>
<evidence type="ECO:0000259" key="4">
    <source>
        <dbReference type="PROSITE" id="PS50222"/>
    </source>
</evidence>
<sequence length="195" mass="22374">MSPMSGLRQQLKMLGTALLGKRTTKSVKKKPFTEVEIRDLRTAFDLLDRNRDGRVTANELQFMLKNLGINVRDEIIHDLIREASHSGNGLINEAEFLQWVGRIQALRDEQQQQQQQQEENASKPEENDDVTEDLIAAFRVFDRDGNGFITRDELQTAMEMIGEPLSETQLTQLLAIADLDQDGRINYEEFTRLLL</sequence>
<keyword evidence="5" id="KW-1185">Reference proteome</keyword>
<feature type="domain" description="EF-hand" evidence="4">
    <location>
        <begin position="129"/>
        <end position="164"/>
    </location>
</feature>
<dbReference type="Pfam" id="PF13499">
    <property type="entry name" value="EF-hand_7"/>
    <property type="match status" value="2"/>
</dbReference>
<dbReference type="InterPro" id="IPR002048">
    <property type="entry name" value="EF_hand_dom"/>
</dbReference>
<reference evidence="6" key="1">
    <citation type="submission" date="2025-08" db="UniProtKB">
        <authorList>
            <consortium name="RefSeq"/>
        </authorList>
    </citation>
    <scope>IDENTIFICATION</scope>
    <source>
        <tissue evidence="6">Adult</tissue>
    </source>
</reference>
<dbReference type="PROSITE" id="PS50222">
    <property type="entry name" value="EF_HAND_2"/>
    <property type="match status" value="3"/>
</dbReference>
<organism evidence="5 6">
    <name type="scientific">Bactrocera dorsalis</name>
    <name type="common">Oriental fruit fly</name>
    <name type="synonym">Dacus dorsalis</name>
    <dbReference type="NCBI Taxonomy" id="27457"/>
    <lineage>
        <taxon>Eukaryota</taxon>
        <taxon>Metazoa</taxon>
        <taxon>Ecdysozoa</taxon>
        <taxon>Arthropoda</taxon>
        <taxon>Hexapoda</taxon>
        <taxon>Insecta</taxon>
        <taxon>Pterygota</taxon>
        <taxon>Neoptera</taxon>
        <taxon>Endopterygota</taxon>
        <taxon>Diptera</taxon>
        <taxon>Brachycera</taxon>
        <taxon>Muscomorpha</taxon>
        <taxon>Tephritoidea</taxon>
        <taxon>Tephritidae</taxon>
        <taxon>Bactrocera</taxon>
        <taxon>Bactrocera</taxon>
    </lineage>
</organism>
<accession>A0ABM3K0B3</accession>
<feature type="domain" description="EF-hand" evidence="4">
    <location>
        <begin position="35"/>
        <end position="70"/>
    </location>
</feature>
<dbReference type="InterPro" id="IPR011992">
    <property type="entry name" value="EF-hand-dom_pair"/>
</dbReference>
<dbReference type="CDD" id="cd00051">
    <property type="entry name" value="EFh"/>
    <property type="match status" value="1"/>
</dbReference>
<dbReference type="SUPFAM" id="SSF47473">
    <property type="entry name" value="EF-hand"/>
    <property type="match status" value="1"/>
</dbReference>
<dbReference type="Gene3D" id="1.10.238.10">
    <property type="entry name" value="EF-hand"/>
    <property type="match status" value="2"/>
</dbReference>
<dbReference type="InterPro" id="IPR018247">
    <property type="entry name" value="EF_Hand_1_Ca_BS"/>
</dbReference>
<dbReference type="PANTHER" id="PTHR23050">
    <property type="entry name" value="CALCIUM BINDING PROTEIN"/>
    <property type="match status" value="1"/>
</dbReference>
<gene>
    <name evidence="6" type="primary">LOC105225287</name>
</gene>
<evidence type="ECO:0000256" key="1">
    <source>
        <dbReference type="ARBA" id="ARBA00022737"/>
    </source>
</evidence>
<evidence type="ECO:0000256" key="3">
    <source>
        <dbReference type="SAM" id="MobiDB-lite"/>
    </source>
</evidence>